<gene>
    <name evidence="3" type="ORF">SFRICE_031005</name>
</gene>
<name>A0A2H1X2F3_SPOFR</name>
<feature type="region of interest" description="Disordered" evidence="1">
    <location>
        <begin position="28"/>
        <end position="51"/>
    </location>
</feature>
<feature type="compositionally biased region" description="Polar residues" evidence="1">
    <location>
        <begin position="30"/>
        <end position="42"/>
    </location>
</feature>
<feature type="signal peptide" evidence="2">
    <location>
        <begin position="1"/>
        <end position="20"/>
    </location>
</feature>
<keyword evidence="2" id="KW-0732">Signal</keyword>
<feature type="chain" id="PRO_5013803112" evidence="2">
    <location>
        <begin position="21"/>
        <end position="154"/>
    </location>
</feature>
<evidence type="ECO:0000256" key="1">
    <source>
        <dbReference type="SAM" id="MobiDB-lite"/>
    </source>
</evidence>
<proteinExistence type="predicted"/>
<evidence type="ECO:0000256" key="2">
    <source>
        <dbReference type="SAM" id="SignalP"/>
    </source>
</evidence>
<sequence>MVRLFNIFLLYIIIVLLSECGSNPAKPQCLKNSQQMTRSGANDTEKDKKPDEVTGDLIALPIFPFPDSPTTLKYPPRGRQRACNGSEVSGVHERRRLLTIRYLCLQLLGPGDDAREYGAQLDGACAGRGALLGRARRQPGQLVAEGQLLFQLRC</sequence>
<dbReference type="EMBL" id="ODYU01012947">
    <property type="protein sequence ID" value="SOQ59501.1"/>
    <property type="molecule type" value="Genomic_DNA"/>
</dbReference>
<organism evidence="3">
    <name type="scientific">Spodoptera frugiperda</name>
    <name type="common">Fall armyworm</name>
    <dbReference type="NCBI Taxonomy" id="7108"/>
    <lineage>
        <taxon>Eukaryota</taxon>
        <taxon>Metazoa</taxon>
        <taxon>Ecdysozoa</taxon>
        <taxon>Arthropoda</taxon>
        <taxon>Hexapoda</taxon>
        <taxon>Insecta</taxon>
        <taxon>Pterygota</taxon>
        <taxon>Neoptera</taxon>
        <taxon>Endopterygota</taxon>
        <taxon>Lepidoptera</taxon>
        <taxon>Glossata</taxon>
        <taxon>Ditrysia</taxon>
        <taxon>Noctuoidea</taxon>
        <taxon>Noctuidae</taxon>
        <taxon>Amphipyrinae</taxon>
        <taxon>Spodoptera</taxon>
    </lineage>
</organism>
<protein>
    <submittedName>
        <fullName evidence="3">SFRICE_031005</fullName>
    </submittedName>
</protein>
<accession>A0A2H1X2F3</accession>
<reference evidence="3" key="1">
    <citation type="submission" date="2016-07" db="EMBL/GenBank/DDBJ databases">
        <authorList>
            <person name="Bretaudeau A."/>
        </authorList>
    </citation>
    <scope>NUCLEOTIDE SEQUENCE</scope>
    <source>
        <strain evidence="3">Rice</strain>
        <tissue evidence="3">Whole body</tissue>
    </source>
</reference>
<evidence type="ECO:0000313" key="3">
    <source>
        <dbReference type="EMBL" id="SOQ59501.1"/>
    </source>
</evidence>
<dbReference type="AlphaFoldDB" id="A0A2H1X2F3"/>